<sequence length="1013" mass="110696">MWFRSLHLLSNPNRLVYWKTSAPVDPEVNRIAMRGIYVCVDQMMSKGRTIGNTQFDLANNKGGKGELRLRSVSTPPSIDTLLKIYGAYLFDSALSTNPLYSSGRAVSIETLCLIFTAPIRSGRVKVQKSYETRFLTTIEEAAKGDDERAVAAVIKGCRGALGSNIRGTSVLVSALNMAITQVLSQDVNVNNGLQSRWRGDGGESEATMWGGKELTGLRRDCLKILATEICIAKASQIECLIKPIMYTEKTASNIQALLIVMYIFMLVSTPAACSTFSDYILTQVLETTKNTPPAGWKKDTVLVALNVLGWCTGLGGKVPVTRCVAGLLSYCMKMHSIVKQLSTRKTATVTSTTQQQILLKHGLHTLCMWVLEHPSILRSNQLGVPSERTRSSSFPTGPTLASQLIRLVWEVSSSPSISEDTKAPAVLLQHFVMRRPKVSDDCLDERIAVMRSFVKSIENKANAEKMTDAEMKDAVNAHASKYVRYYILGSHTLISILEEPDEDGVLVICRDSTGKCGWRAKPLAEEIAREATESIVAETAAAAAEEAEAENVAEEEVLGDPLEEVISSGGCAVGTYELQERSGKDQLRKIVEEEKKESWEWGDDVGFMGGGARSTIQEESAEGFSWHKSRQFLSQLGFLQVPLFGSLSLLDSTPSLVQKILALDDVPEKDQYVVWVMKAVNVKVDGKERIKVIDYKDHPPSPPAAATVQEPSSARMSARYDSFIEGLGTKIHTNTHLKFMDNMDPSVYEGEFVYHEGNFEEVLFKVPTLSLTREGSPLPPSPILSGGQEDDLVNGLKRSTSPPVVVVWNECRQQYSPDGPLWSTAYGITQGQVTIVIDPLDTDVRRGPGGPEGGALYRVRICVDGTGSPLLSKSHMLGPLLDGMVVGGEMLGGLVRRTAVGACKRIREVERAEVDKVRNGFKRSAGSRGSGGISGEPLSLSHPFHVRQSLICLISRLHSCNIPPSHFMSTLFTGGGEGEQSLARRDARARNIVGDSREGLFRGMGGERESETL</sequence>
<dbReference type="Gene3D" id="3.40.50.11210">
    <property type="entry name" value="Rap/Ran-GAP"/>
    <property type="match status" value="1"/>
</dbReference>
<dbReference type="GO" id="GO:0051056">
    <property type="term" value="P:regulation of small GTPase mediated signal transduction"/>
    <property type="evidence" value="ECO:0007669"/>
    <property type="project" value="InterPro"/>
</dbReference>
<organism evidence="3 4">
    <name type="scientific">Triparma retinervis</name>
    <dbReference type="NCBI Taxonomy" id="2557542"/>
    <lineage>
        <taxon>Eukaryota</taxon>
        <taxon>Sar</taxon>
        <taxon>Stramenopiles</taxon>
        <taxon>Ochrophyta</taxon>
        <taxon>Bolidophyceae</taxon>
        <taxon>Parmales</taxon>
        <taxon>Triparmaceae</taxon>
        <taxon>Triparma</taxon>
    </lineage>
</organism>
<dbReference type="EMBL" id="BRXZ01001753">
    <property type="protein sequence ID" value="GMH46217.1"/>
    <property type="molecule type" value="Genomic_DNA"/>
</dbReference>
<reference evidence="3" key="1">
    <citation type="submission" date="2022-07" db="EMBL/GenBank/DDBJ databases">
        <title>Genome analysis of Parmales, a sister group of diatoms, reveals the evolutionary specialization of diatoms from phago-mixotrophs to photoautotrophs.</title>
        <authorList>
            <person name="Ban H."/>
            <person name="Sato S."/>
            <person name="Yoshikawa S."/>
            <person name="Kazumasa Y."/>
            <person name="Nakamura Y."/>
            <person name="Ichinomiya M."/>
            <person name="Saitoh K."/>
            <person name="Sato N."/>
            <person name="Blanc-Mathieu R."/>
            <person name="Endo H."/>
            <person name="Kuwata A."/>
            <person name="Ogata H."/>
        </authorList>
    </citation>
    <scope>NUCLEOTIDE SEQUENCE</scope>
</reference>
<keyword evidence="1" id="KW-0343">GTPase activation</keyword>
<comment type="caution">
    <text evidence="3">The sequence shown here is derived from an EMBL/GenBank/DDBJ whole genome shotgun (WGS) entry which is preliminary data.</text>
</comment>
<dbReference type="GO" id="GO:0005096">
    <property type="term" value="F:GTPase activator activity"/>
    <property type="evidence" value="ECO:0007669"/>
    <property type="project" value="UniProtKB-KW"/>
</dbReference>
<dbReference type="SUPFAM" id="SSF111347">
    <property type="entry name" value="Rap/Ran-GAP"/>
    <property type="match status" value="1"/>
</dbReference>
<proteinExistence type="predicted"/>
<dbReference type="InterPro" id="IPR035974">
    <property type="entry name" value="Rap/Ran-GAP_sf"/>
</dbReference>
<dbReference type="PANTHER" id="PTHR21344:SF1">
    <property type="entry name" value="RAL GTPASE-ACTIVATING PROTEIN SUBUNIT BETA"/>
    <property type="match status" value="1"/>
</dbReference>
<evidence type="ECO:0000256" key="1">
    <source>
        <dbReference type="ARBA" id="ARBA00022468"/>
    </source>
</evidence>
<protein>
    <recommendedName>
        <fullName evidence="2">Rap-GAP domain-containing protein</fullName>
    </recommendedName>
</protein>
<dbReference type="AlphaFoldDB" id="A0A9W7DL51"/>
<dbReference type="InterPro" id="IPR039930">
    <property type="entry name" value="RALGAPB"/>
</dbReference>
<dbReference type="PANTHER" id="PTHR21344">
    <property type="entry name" value="RAL GTPASE-ACTIVATING PROTEIN SUBUNIT BETA"/>
    <property type="match status" value="1"/>
</dbReference>
<dbReference type="OrthoDB" id="1749473at2759"/>
<keyword evidence="4" id="KW-1185">Reference proteome</keyword>
<evidence type="ECO:0000313" key="4">
    <source>
        <dbReference type="Proteomes" id="UP001165082"/>
    </source>
</evidence>
<gene>
    <name evidence="3" type="ORF">TrRE_jg2703</name>
</gene>
<accession>A0A9W7DL51</accession>
<evidence type="ECO:0000259" key="2">
    <source>
        <dbReference type="Pfam" id="PF02145"/>
    </source>
</evidence>
<evidence type="ECO:0000313" key="3">
    <source>
        <dbReference type="EMBL" id="GMH46217.1"/>
    </source>
</evidence>
<feature type="domain" description="Rap-GAP" evidence="2">
    <location>
        <begin position="715"/>
        <end position="908"/>
    </location>
</feature>
<dbReference type="Pfam" id="PF02145">
    <property type="entry name" value="Rap_GAP"/>
    <property type="match status" value="1"/>
</dbReference>
<dbReference type="InterPro" id="IPR000331">
    <property type="entry name" value="Rap/Ran_GAP_dom"/>
</dbReference>
<dbReference type="Proteomes" id="UP001165082">
    <property type="component" value="Unassembled WGS sequence"/>
</dbReference>
<name>A0A9W7DL51_9STRA</name>